<comment type="caution">
    <text evidence="8">The sequence shown here is derived from an EMBL/GenBank/DDBJ whole genome shotgun (WGS) entry which is preliminary data.</text>
</comment>
<keyword evidence="3" id="KW-0677">Repeat</keyword>
<dbReference type="InterPro" id="IPR051476">
    <property type="entry name" value="Bac_ResReg_Asp_Phosphatase"/>
</dbReference>
<evidence type="ECO:0000259" key="7">
    <source>
        <dbReference type="PROSITE" id="PS50943"/>
    </source>
</evidence>
<dbReference type="Pfam" id="PF13374">
    <property type="entry name" value="TPR_10"/>
    <property type="match status" value="1"/>
</dbReference>
<dbReference type="PANTHER" id="PTHR46630">
    <property type="entry name" value="TETRATRICOPEPTIDE REPEAT PROTEIN 29"/>
    <property type="match status" value="1"/>
</dbReference>
<dbReference type="PROSITE" id="PS50943">
    <property type="entry name" value="HTH_CROC1"/>
    <property type="match status" value="1"/>
</dbReference>
<keyword evidence="9" id="KW-1185">Reference proteome</keyword>
<dbReference type="PANTHER" id="PTHR46630:SF1">
    <property type="entry name" value="TETRATRICOPEPTIDE REPEAT PROTEIN 29"/>
    <property type="match status" value="1"/>
</dbReference>
<feature type="repeat" description="TPR" evidence="6">
    <location>
        <begin position="215"/>
        <end position="248"/>
    </location>
</feature>
<dbReference type="GO" id="GO:0003677">
    <property type="term" value="F:DNA binding"/>
    <property type="evidence" value="ECO:0007669"/>
    <property type="project" value="InterPro"/>
</dbReference>
<dbReference type="SMART" id="SM00028">
    <property type="entry name" value="TPR"/>
    <property type="match status" value="5"/>
</dbReference>
<dbReference type="OrthoDB" id="290878at2"/>
<dbReference type="Gene3D" id="1.10.260.40">
    <property type="entry name" value="lambda repressor-like DNA-binding domains"/>
    <property type="match status" value="1"/>
</dbReference>
<organism evidence="8 9">
    <name type="scientific">Dictyobacter arantiisoli</name>
    <dbReference type="NCBI Taxonomy" id="2014874"/>
    <lineage>
        <taxon>Bacteria</taxon>
        <taxon>Bacillati</taxon>
        <taxon>Chloroflexota</taxon>
        <taxon>Ktedonobacteria</taxon>
        <taxon>Ktedonobacterales</taxon>
        <taxon>Dictyobacteraceae</taxon>
        <taxon>Dictyobacter</taxon>
    </lineage>
</organism>
<evidence type="ECO:0000313" key="9">
    <source>
        <dbReference type="Proteomes" id="UP000322530"/>
    </source>
</evidence>
<evidence type="ECO:0000313" key="8">
    <source>
        <dbReference type="EMBL" id="GCF09892.1"/>
    </source>
</evidence>
<dbReference type="InterPro" id="IPR019734">
    <property type="entry name" value="TPR_rpt"/>
</dbReference>
<dbReference type="PROSITE" id="PS50005">
    <property type="entry name" value="TPR"/>
    <property type="match status" value="1"/>
</dbReference>
<comment type="similarity">
    <text evidence="5">Belongs to the Rap family.</text>
</comment>
<accession>A0A5A5TEQ5</accession>
<evidence type="ECO:0000256" key="3">
    <source>
        <dbReference type="ARBA" id="ARBA00022737"/>
    </source>
</evidence>
<dbReference type="AlphaFoldDB" id="A0A5A5TEQ5"/>
<name>A0A5A5TEQ5_9CHLR</name>
<feature type="domain" description="HTH cro/C1-type" evidence="7">
    <location>
        <begin position="18"/>
        <end position="72"/>
    </location>
</feature>
<gene>
    <name evidence="8" type="ORF">KDI_34560</name>
</gene>
<sequence length="450" mass="51646">MSPEQPSNKIGKSVGEKLRAARIAQHYTQSQLAAPDFSVSYISAIERGQIHPSLRALEILASRLGLSSIQLLPNKSQQEERATTAATLNEREEDEVELELLESQILIIQGGASSAVSRLERLTSKRPKRQHQLRQKYLLGWAYYQVAKYQESEYTLSESIQLAKELNDQYLYLHILHQLALTYAAMRNHAQALLAHQRCLNQLEESGIQDPFFTTQTYIQMGQHYTRAEDFEQALAMFQKALSITEKLTTTQSIQAVYTSLCRNYAAEKNNNLAMLYAYKSLQLHNSDTIKRLRSELHHYLGQAIMKVDRQQARDYLDNALQIQAENVQDQLSYASLLSRNAEWYFLQEDLTLAESIAHQAYEIARTFGDTIITADTLIVLGRIKYATQTYEEGSQHFIEGLNMLERIGSHEELADESVRYAQILEDIGQEREAFTHFRRAFQSRQTLEK</sequence>
<dbReference type="Gene3D" id="1.25.40.10">
    <property type="entry name" value="Tetratricopeptide repeat domain"/>
    <property type="match status" value="2"/>
</dbReference>
<keyword evidence="4 6" id="KW-0802">TPR repeat</keyword>
<evidence type="ECO:0000256" key="2">
    <source>
        <dbReference type="ARBA" id="ARBA00022490"/>
    </source>
</evidence>
<dbReference type="RefSeq" id="WP_149402800.1">
    <property type="nucleotide sequence ID" value="NZ_BIXY01000053.1"/>
</dbReference>
<comment type="subcellular location">
    <subcellularLocation>
        <location evidence="1">Cytoplasm</location>
    </subcellularLocation>
</comment>
<proteinExistence type="inferred from homology"/>
<evidence type="ECO:0000256" key="6">
    <source>
        <dbReference type="PROSITE-ProRule" id="PRU00339"/>
    </source>
</evidence>
<keyword evidence="2" id="KW-0963">Cytoplasm</keyword>
<dbReference type="PROSITE" id="PS50293">
    <property type="entry name" value="TPR_REGION"/>
    <property type="match status" value="1"/>
</dbReference>
<protein>
    <recommendedName>
        <fullName evidence="7">HTH cro/C1-type domain-containing protein</fullName>
    </recommendedName>
</protein>
<dbReference type="SUPFAM" id="SSF48452">
    <property type="entry name" value="TPR-like"/>
    <property type="match status" value="2"/>
</dbReference>
<dbReference type="InterPro" id="IPR010982">
    <property type="entry name" value="Lambda_DNA-bd_dom_sf"/>
</dbReference>
<dbReference type="GO" id="GO:0005737">
    <property type="term" value="C:cytoplasm"/>
    <property type="evidence" value="ECO:0007669"/>
    <property type="project" value="UniProtKB-SubCell"/>
</dbReference>
<dbReference type="InterPro" id="IPR011990">
    <property type="entry name" value="TPR-like_helical_dom_sf"/>
</dbReference>
<reference evidence="8 9" key="1">
    <citation type="submission" date="2019-01" db="EMBL/GenBank/DDBJ databases">
        <title>Draft genome sequence of Dictyobacter sp. Uno17.</title>
        <authorList>
            <person name="Wang C.M."/>
            <person name="Zheng Y."/>
            <person name="Sakai Y."/>
            <person name="Abe K."/>
            <person name="Yokota A."/>
            <person name="Yabe S."/>
        </authorList>
    </citation>
    <scope>NUCLEOTIDE SEQUENCE [LARGE SCALE GENOMIC DNA]</scope>
    <source>
        <strain evidence="8 9">Uno17</strain>
    </source>
</reference>
<dbReference type="SUPFAM" id="SSF47413">
    <property type="entry name" value="lambda repressor-like DNA-binding domains"/>
    <property type="match status" value="1"/>
</dbReference>
<dbReference type="Pfam" id="PF01381">
    <property type="entry name" value="HTH_3"/>
    <property type="match status" value="1"/>
</dbReference>
<dbReference type="SMART" id="SM00530">
    <property type="entry name" value="HTH_XRE"/>
    <property type="match status" value="1"/>
</dbReference>
<dbReference type="InterPro" id="IPR001387">
    <property type="entry name" value="Cro/C1-type_HTH"/>
</dbReference>
<evidence type="ECO:0000256" key="1">
    <source>
        <dbReference type="ARBA" id="ARBA00004496"/>
    </source>
</evidence>
<dbReference type="EMBL" id="BIXY01000053">
    <property type="protein sequence ID" value="GCF09892.1"/>
    <property type="molecule type" value="Genomic_DNA"/>
</dbReference>
<evidence type="ECO:0000256" key="4">
    <source>
        <dbReference type="ARBA" id="ARBA00022803"/>
    </source>
</evidence>
<dbReference type="CDD" id="cd00093">
    <property type="entry name" value="HTH_XRE"/>
    <property type="match status" value="1"/>
</dbReference>
<dbReference type="Proteomes" id="UP000322530">
    <property type="component" value="Unassembled WGS sequence"/>
</dbReference>
<evidence type="ECO:0000256" key="5">
    <source>
        <dbReference type="ARBA" id="ARBA00038253"/>
    </source>
</evidence>